<protein>
    <submittedName>
        <fullName evidence="1">Uncharacterized protein</fullName>
    </submittedName>
</protein>
<dbReference type="EMBL" id="CM055735">
    <property type="protein sequence ID" value="KAJ8008614.1"/>
    <property type="molecule type" value="Genomic_DNA"/>
</dbReference>
<reference evidence="1" key="1">
    <citation type="submission" date="2021-05" db="EMBL/GenBank/DDBJ databases">
        <authorList>
            <person name="Pan Q."/>
            <person name="Jouanno E."/>
            <person name="Zahm M."/>
            <person name="Klopp C."/>
            <person name="Cabau C."/>
            <person name="Louis A."/>
            <person name="Berthelot C."/>
            <person name="Parey E."/>
            <person name="Roest Crollius H."/>
            <person name="Montfort J."/>
            <person name="Robinson-Rechavi M."/>
            <person name="Bouchez O."/>
            <person name="Lampietro C."/>
            <person name="Lopez Roques C."/>
            <person name="Donnadieu C."/>
            <person name="Postlethwait J."/>
            <person name="Bobe J."/>
            <person name="Dillon D."/>
            <person name="Chandos A."/>
            <person name="von Hippel F."/>
            <person name="Guiguen Y."/>
        </authorList>
    </citation>
    <scope>NUCLEOTIDE SEQUENCE</scope>
    <source>
        <strain evidence="1">YG-Jan2019</strain>
    </source>
</reference>
<organism evidence="1 2">
    <name type="scientific">Dallia pectoralis</name>
    <name type="common">Alaska blackfish</name>
    <dbReference type="NCBI Taxonomy" id="75939"/>
    <lineage>
        <taxon>Eukaryota</taxon>
        <taxon>Metazoa</taxon>
        <taxon>Chordata</taxon>
        <taxon>Craniata</taxon>
        <taxon>Vertebrata</taxon>
        <taxon>Euteleostomi</taxon>
        <taxon>Actinopterygii</taxon>
        <taxon>Neopterygii</taxon>
        <taxon>Teleostei</taxon>
        <taxon>Protacanthopterygii</taxon>
        <taxon>Esociformes</taxon>
        <taxon>Umbridae</taxon>
        <taxon>Dallia</taxon>
    </lineage>
</organism>
<comment type="caution">
    <text evidence="1">The sequence shown here is derived from an EMBL/GenBank/DDBJ whole genome shotgun (WGS) entry which is preliminary data.</text>
</comment>
<keyword evidence="2" id="KW-1185">Reference proteome</keyword>
<evidence type="ECO:0000313" key="1">
    <source>
        <dbReference type="EMBL" id="KAJ8008614.1"/>
    </source>
</evidence>
<gene>
    <name evidence="1" type="ORF">DPEC_G00106710</name>
</gene>
<sequence length="212" mass="23757">MLGQSKVNIKIGDQTFPHLTWVANIPEPCLLGMDFLRTTGCVLDLVKNTVLLGHNHLYTLVSHRPGPNGEEGPKPTAPIRYEPQELGTIIKPPTEQVPPPPSHHTTADVPPLGEMVRDQAVEETVRLVMEQNQEGLTETQQRQLWDVIYEHVQRSPQGQQTWAVHTYCNTRSTQESSTVKEKPIPMQMGCPDVRDQQSALTAAGQKTETMRR</sequence>
<dbReference type="Proteomes" id="UP001157502">
    <property type="component" value="Chromosome 8"/>
</dbReference>
<proteinExistence type="predicted"/>
<name>A0ACC2GY05_DALPE</name>
<evidence type="ECO:0000313" key="2">
    <source>
        <dbReference type="Proteomes" id="UP001157502"/>
    </source>
</evidence>
<accession>A0ACC2GY05</accession>